<keyword evidence="2 5" id="KW-0808">Transferase</keyword>
<evidence type="ECO:0000256" key="3">
    <source>
        <dbReference type="ARBA" id="ARBA00022691"/>
    </source>
</evidence>
<dbReference type="GO" id="GO:0032259">
    <property type="term" value="P:methylation"/>
    <property type="evidence" value="ECO:0007669"/>
    <property type="project" value="UniProtKB-KW"/>
</dbReference>
<protein>
    <submittedName>
        <fullName evidence="5">Thiopurine S-methyltransferase-like</fullName>
    </submittedName>
</protein>
<dbReference type="PROSITE" id="PS51585">
    <property type="entry name" value="SAM_MT_TPMT"/>
    <property type="match status" value="1"/>
</dbReference>
<dbReference type="GO" id="GO:0008119">
    <property type="term" value="F:thiopurine S-methyltransferase activity"/>
    <property type="evidence" value="ECO:0007669"/>
    <property type="project" value="TreeGrafter"/>
</dbReference>
<dbReference type="InterPro" id="IPR029063">
    <property type="entry name" value="SAM-dependent_MTases_sf"/>
</dbReference>
<dbReference type="AlphaFoldDB" id="A0A6F9DW12"/>
<sequence>MTDREWSLQEWDDWWQKTGERPDEEKIDSEHHHHEDAEEDDPYAPAVNKMLMKHRRLCFGEGESKRIFLTFCGNSLDLKWLSEEGQEVIGNDYSTFALEGFMQEHKLEYDVSTADEFQVYKAKSTNLALYAGNFFKLTPDLCGGQVDAIWDTGSFQSAAIADRKTYAKSVAALMKPCSNYLLSVVNFKDLRTWKGPPYTITDEIIEETFGDIMTWKQIDSAPWADYVERIVLLQLKQ</sequence>
<dbReference type="SUPFAM" id="SSF53335">
    <property type="entry name" value="S-adenosyl-L-methionine-dependent methyltransferases"/>
    <property type="match status" value="1"/>
</dbReference>
<evidence type="ECO:0000256" key="2">
    <source>
        <dbReference type="ARBA" id="ARBA00022679"/>
    </source>
</evidence>
<keyword evidence="1 5" id="KW-0489">Methyltransferase</keyword>
<name>A0A6F9DW12_9ASCI</name>
<dbReference type="Pfam" id="PF05724">
    <property type="entry name" value="TPMT"/>
    <property type="match status" value="1"/>
</dbReference>
<feature type="compositionally biased region" description="Basic and acidic residues" evidence="4">
    <location>
        <begin position="17"/>
        <end position="36"/>
    </location>
</feature>
<keyword evidence="3" id="KW-0949">S-adenosyl-L-methionine</keyword>
<dbReference type="PANTHER" id="PTHR10259:SF11">
    <property type="entry name" value="THIOPURINE S-METHYLTRANSFERASE"/>
    <property type="match status" value="1"/>
</dbReference>
<proteinExistence type="evidence at transcript level"/>
<dbReference type="Gene3D" id="3.40.50.150">
    <property type="entry name" value="Vaccinia Virus protein VP39"/>
    <property type="match status" value="1"/>
</dbReference>
<dbReference type="PANTHER" id="PTHR10259">
    <property type="entry name" value="THIOPURINE S-METHYLTRANSFERASE"/>
    <property type="match status" value="1"/>
</dbReference>
<dbReference type="InterPro" id="IPR008854">
    <property type="entry name" value="TPMT"/>
</dbReference>
<evidence type="ECO:0000256" key="1">
    <source>
        <dbReference type="ARBA" id="ARBA00022603"/>
    </source>
</evidence>
<reference evidence="5" key="1">
    <citation type="submission" date="2020-04" db="EMBL/GenBank/DDBJ databases">
        <authorList>
            <person name="Neveu A P."/>
        </authorList>
    </citation>
    <scope>NUCLEOTIDE SEQUENCE</scope>
    <source>
        <tissue evidence="5">Whole embryo</tissue>
    </source>
</reference>
<accession>A0A6F9DW12</accession>
<feature type="region of interest" description="Disordered" evidence="4">
    <location>
        <begin position="17"/>
        <end position="43"/>
    </location>
</feature>
<gene>
    <name evidence="5" type="primary">Tpmt-003</name>
</gene>
<dbReference type="EMBL" id="LR791328">
    <property type="protein sequence ID" value="CAB3267190.1"/>
    <property type="molecule type" value="mRNA"/>
</dbReference>
<evidence type="ECO:0000256" key="4">
    <source>
        <dbReference type="SAM" id="MobiDB-lite"/>
    </source>
</evidence>
<evidence type="ECO:0000313" key="5">
    <source>
        <dbReference type="EMBL" id="CAB3267190.1"/>
    </source>
</evidence>
<organism evidence="5">
    <name type="scientific">Phallusia mammillata</name>
    <dbReference type="NCBI Taxonomy" id="59560"/>
    <lineage>
        <taxon>Eukaryota</taxon>
        <taxon>Metazoa</taxon>
        <taxon>Chordata</taxon>
        <taxon>Tunicata</taxon>
        <taxon>Ascidiacea</taxon>
        <taxon>Phlebobranchia</taxon>
        <taxon>Ascidiidae</taxon>
        <taxon>Phallusia</taxon>
    </lineage>
</organism>